<feature type="domain" description="Reverse transcriptase" evidence="8">
    <location>
        <begin position="6"/>
        <end position="129"/>
    </location>
</feature>
<keyword evidence="3" id="KW-0548">Nucleotidyltransferase</keyword>
<evidence type="ECO:0000256" key="4">
    <source>
        <dbReference type="ARBA" id="ARBA00022722"/>
    </source>
</evidence>
<evidence type="ECO:0000256" key="6">
    <source>
        <dbReference type="ARBA" id="ARBA00022801"/>
    </source>
</evidence>
<keyword evidence="7 10" id="KW-0695">RNA-directed DNA polymerase</keyword>
<keyword evidence="4" id="KW-0540">Nuclease</keyword>
<dbReference type="Pfam" id="PF17919">
    <property type="entry name" value="RT_RNaseH_2"/>
    <property type="match status" value="1"/>
</dbReference>
<dbReference type="Pfam" id="PF00078">
    <property type="entry name" value="RVT_1"/>
    <property type="match status" value="1"/>
</dbReference>
<dbReference type="PANTHER" id="PTHR24559">
    <property type="entry name" value="TRANSPOSON TY3-I GAG-POL POLYPROTEIN"/>
    <property type="match status" value="1"/>
</dbReference>
<protein>
    <submittedName>
        <fullName evidence="10">Putative reverse transcriptase domain-containing protein</fullName>
    </submittedName>
</protein>
<proteinExistence type="predicted"/>
<keyword evidence="6" id="KW-0378">Hydrolase</keyword>
<dbReference type="InterPro" id="IPR000477">
    <property type="entry name" value="RT_dom"/>
</dbReference>
<dbReference type="InterPro" id="IPR043128">
    <property type="entry name" value="Rev_trsase/Diguanyl_cyclase"/>
</dbReference>
<dbReference type="GO" id="GO:0003964">
    <property type="term" value="F:RNA-directed DNA polymerase activity"/>
    <property type="evidence" value="ECO:0007669"/>
    <property type="project" value="UniProtKB-KW"/>
</dbReference>
<dbReference type="InterPro" id="IPR053134">
    <property type="entry name" value="RNA-dir_DNA_polymerase"/>
</dbReference>
<dbReference type="FunFam" id="3.10.10.10:FF:000007">
    <property type="entry name" value="Retrovirus-related Pol polyprotein from transposon 17.6-like Protein"/>
    <property type="match status" value="1"/>
</dbReference>
<feature type="non-terminal residue" evidence="10">
    <location>
        <position position="1"/>
    </location>
</feature>
<dbReference type="InterPro" id="IPR041577">
    <property type="entry name" value="RT_RNaseH_2"/>
</dbReference>
<comment type="caution">
    <text evidence="10">The sequence shown here is derived from an EMBL/GenBank/DDBJ whole genome shotgun (WGS) entry which is preliminary data.</text>
</comment>
<evidence type="ECO:0000259" key="8">
    <source>
        <dbReference type="Pfam" id="PF00078"/>
    </source>
</evidence>
<name>A0A699K8W5_TANCI</name>
<sequence length="376" mass="43313">IRDRIHDQLQGLRVYSKINLRSGYHQLRVREEDIPKTAFRTRYGHYEFQVMPFSLTNVPAVFMDLMNRVCKPYLDRFMIVFIDAILINSKNKKEHEGHLKLILKLLKEEELYAKFQKCEFWLSKKSVKFDWGEKVEAAFQLLKQKLCSALILALPEGSENFAVYCDASHKGLGMVLMQKEKVIAYASRQLKGCVLVLCFVSCDLALRFGSSFCLIEDLIAFCLEEALLNSKPRCVLSQSLRFVSIVTFCLKTVAFCLKTRCVLSQSLRFVSIVTFCLKTVAFCLKTRCVLSQREPDLPVPVPESFHEQTDEELTETDIKRIDADDQAIQTILLGLPKDVYAALDSCEIAKEIWERVRQMMKGSDIEEQEKKANLFN</sequence>
<dbReference type="Gene3D" id="3.10.10.10">
    <property type="entry name" value="HIV Type 1 Reverse Transcriptase, subunit A, domain 1"/>
    <property type="match status" value="1"/>
</dbReference>
<keyword evidence="5" id="KW-0255">Endonuclease</keyword>
<evidence type="ECO:0000256" key="5">
    <source>
        <dbReference type="ARBA" id="ARBA00022759"/>
    </source>
</evidence>
<feature type="non-terminal residue" evidence="10">
    <location>
        <position position="376"/>
    </location>
</feature>
<dbReference type="InterPro" id="IPR043502">
    <property type="entry name" value="DNA/RNA_pol_sf"/>
</dbReference>
<feature type="domain" description="Reverse transcriptase/retrotransposon-derived protein RNase H-like" evidence="9">
    <location>
        <begin position="131"/>
        <end position="192"/>
    </location>
</feature>
<dbReference type="GO" id="GO:0006508">
    <property type="term" value="P:proteolysis"/>
    <property type="evidence" value="ECO:0007669"/>
    <property type="project" value="UniProtKB-KW"/>
</dbReference>
<keyword evidence="2" id="KW-0808">Transferase</keyword>
<evidence type="ECO:0000256" key="2">
    <source>
        <dbReference type="ARBA" id="ARBA00022679"/>
    </source>
</evidence>
<accession>A0A699K8W5</accession>
<evidence type="ECO:0000313" key="10">
    <source>
        <dbReference type="EMBL" id="GFA82137.1"/>
    </source>
</evidence>
<keyword evidence="1" id="KW-0645">Protease</keyword>
<evidence type="ECO:0000256" key="1">
    <source>
        <dbReference type="ARBA" id="ARBA00022670"/>
    </source>
</evidence>
<evidence type="ECO:0000256" key="7">
    <source>
        <dbReference type="ARBA" id="ARBA00022918"/>
    </source>
</evidence>
<dbReference type="Gene3D" id="3.30.70.270">
    <property type="match status" value="1"/>
</dbReference>
<dbReference type="EMBL" id="BKCJ010494426">
    <property type="protein sequence ID" value="GFA82137.1"/>
    <property type="molecule type" value="Genomic_DNA"/>
</dbReference>
<evidence type="ECO:0000256" key="3">
    <source>
        <dbReference type="ARBA" id="ARBA00022695"/>
    </source>
</evidence>
<dbReference type="GO" id="GO:0008233">
    <property type="term" value="F:peptidase activity"/>
    <property type="evidence" value="ECO:0007669"/>
    <property type="project" value="UniProtKB-KW"/>
</dbReference>
<dbReference type="GO" id="GO:0004519">
    <property type="term" value="F:endonuclease activity"/>
    <property type="evidence" value="ECO:0007669"/>
    <property type="project" value="UniProtKB-KW"/>
</dbReference>
<dbReference type="AlphaFoldDB" id="A0A699K8W5"/>
<dbReference type="PANTHER" id="PTHR24559:SF427">
    <property type="entry name" value="RNA-DIRECTED DNA POLYMERASE"/>
    <property type="match status" value="1"/>
</dbReference>
<evidence type="ECO:0000259" key="9">
    <source>
        <dbReference type="Pfam" id="PF17919"/>
    </source>
</evidence>
<organism evidence="10">
    <name type="scientific">Tanacetum cinerariifolium</name>
    <name type="common">Dalmatian daisy</name>
    <name type="synonym">Chrysanthemum cinerariifolium</name>
    <dbReference type="NCBI Taxonomy" id="118510"/>
    <lineage>
        <taxon>Eukaryota</taxon>
        <taxon>Viridiplantae</taxon>
        <taxon>Streptophyta</taxon>
        <taxon>Embryophyta</taxon>
        <taxon>Tracheophyta</taxon>
        <taxon>Spermatophyta</taxon>
        <taxon>Magnoliopsida</taxon>
        <taxon>eudicotyledons</taxon>
        <taxon>Gunneridae</taxon>
        <taxon>Pentapetalae</taxon>
        <taxon>asterids</taxon>
        <taxon>campanulids</taxon>
        <taxon>Asterales</taxon>
        <taxon>Asteraceae</taxon>
        <taxon>Asteroideae</taxon>
        <taxon>Anthemideae</taxon>
        <taxon>Anthemidinae</taxon>
        <taxon>Tanacetum</taxon>
    </lineage>
</organism>
<reference evidence="10" key="1">
    <citation type="journal article" date="2019" name="Sci. Rep.">
        <title>Draft genome of Tanacetum cinerariifolium, the natural source of mosquito coil.</title>
        <authorList>
            <person name="Yamashiro T."/>
            <person name="Shiraishi A."/>
            <person name="Satake H."/>
            <person name="Nakayama K."/>
        </authorList>
    </citation>
    <scope>NUCLEOTIDE SEQUENCE</scope>
</reference>
<dbReference type="CDD" id="cd01647">
    <property type="entry name" value="RT_LTR"/>
    <property type="match status" value="1"/>
</dbReference>
<dbReference type="SUPFAM" id="SSF56672">
    <property type="entry name" value="DNA/RNA polymerases"/>
    <property type="match status" value="1"/>
</dbReference>
<gene>
    <name evidence="10" type="ORF">Tci_654109</name>
</gene>